<organism evidence="1 2">
    <name type="scientific">Sporosarcina newyorkensis</name>
    <dbReference type="NCBI Taxonomy" id="759851"/>
    <lineage>
        <taxon>Bacteria</taxon>
        <taxon>Bacillati</taxon>
        <taxon>Bacillota</taxon>
        <taxon>Bacilli</taxon>
        <taxon>Bacillales</taxon>
        <taxon>Caryophanaceae</taxon>
        <taxon>Sporosarcina</taxon>
    </lineage>
</organism>
<protein>
    <submittedName>
        <fullName evidence="1">Uncharacterized protein</fullName>
    </submittedName>
</protein>
<accession>A0A1T4XBH1</accession>
<gene>
    <name evidence="1" type="ORF">SAMN04244570_0455</name>
</gene>
<evidence type="ECO:0000313" key="2">
    <source>
        <dbReference type="Proteomes" id="UP000190042"/>
    </source>
</evidence>
<sequence length="79" mass="9485">MKDRSRAYTRHQRERIIKKKVSILRDILGYEERHLPIRGTLSKGKVHCSCKLCRYEQVHGIPKAKHRVIWEAMEKEMDI</sequence>
<dbReference type="AlphaFoldDB" id="A0A1T4XBH1"/>
<dbReference type="Proteomes" id="UP000190042">
    <property type="component" value="Unassembled WGS sequence"/>
</dbReference>
<keyword evidence="2" id="KW-1185">Reference proteome</keyword>
<dbReference type="EMBL" id="FUYJ01000001">
    <property type="protein sequence ID" value="SKA87032.1"/>
    <property type="molecule type" value="Genomic_DNA"/>
</dbReference>
<proteinExistence type="predicted"/>
<name>A0A1T4XBH1_9BACL</name>
<evidence type="ECO:0000313" key="1">
    <source>
        <dbReference type="EMBL" id="SKA87032.1"/>
    </source>
</evidence>
<reference evidence="2" key="1">
    <citation type="submission" date="2017-02" db="EMBL/GenBank/DDBJ databases">
        <authorList>
            <person name="Varghese N."/>
            <person name="Submissions S."/>
        </authorList>
    </citation>
    <scope>NUCLEOTIDE SEQUENCE [LARGE SCALE GENOMIC DNA]</scope>
    <source>
        <strain evidence="2">DSM 23966</strain>
    </source>
</reference>